<feature type="region of interest" description="Disordered" evidence="1">
    <location>
        <begin position="115"/>
        <end position="152"/>
    </location>
</feature>
<sequence>MNSVTAHGSTVEITTARVTVRRGAMAQNLLPAVLEVPAEQLRGWYHQSPTPTSPGWIQFSLADAPEGSVERPVRGFPATRGAANIVVFAPGQDTEYSAVHQTLVNLQAGYPLDDITVTPDHADSAETPADAGTDKTNSSAAASASGKPLTGNAAPVEQDALFAVEDKPAPKRGNWRAVATPDTIPEPNAEADANNPVFGQNVTVTGDFAPYEKGEVWDMIAEAGGTVGKNVTKKTTLLVIGEWNSVTSKEKRARELKEKGQEIMLWTFDEFLAALGKSRRPDLEDVKGTSAPF</sequence>
<dbReference type="PROSITE" id="PS50172">
    <property type="entry name" value="BRCT"/>
    <property type="match status" value="1"/>
</dbReference>
<proteinExistence type="predicted"/>
<dbReference type="Proteomes" id="UP000823858">
    <property type="component" value="Unassembled WGS sequence"/>
</dbReference>
<reference evidence="3" key="2">
    <citation type="submission" date="2021-04" db="EMBL/GenBank/DDBJ databases">
        <authorList>
            <person name="Gilroy R."/>
        </authorList>
    </citation>
    <scope>NUCLEOTIDE SEQUENCE</scope>
    <source>
        <strain evidence="3">ChiHjej13B12-4958</strain>
    </source>
</reference>
<comment type="caution">
    <text evidence="3">The sequence shown here is derived from an EMBL/GenBank/DDBJ whole genome shotgun (WGS) entry which is preliminary data.</text>
</comment>
<dbReference type="Gene3D" id="3.40.50.10190">
    <property type="entry name" value="BRCT domain"/>
    <property type="match status" value="1"/>
</dbReference>
<dbReference type="CDD" id="cd17748">
    <property type="entry name" value="BRCT_DNA_ligase_like"/>
    <property type="match status" value="1"/>
</dbReference>
<protein>
    <submittedName>
        <fullName evidence="3">BRCT domain-containing protein</fullName>
    </submittedName>
</protein>
<dbReference type="SUPFAM" id="SSF52113">
    <property type="entry name" value="BRCT domain"/>
    <property type="match status" value="1"/>
</dbReference>
<gene>
    <name evidence="3" type="ORF">H9751_12360</name>
</gene>
<dbReference type="EMBL" id="DWVP01000024">
    <property type="protein sequence ID" value="HJC86305.1"/>
    <property type="molecule type" value="Genomic_DNA"/>
</dbReference>
<dbReference type="InterPro" id="IPR036420">
    <property type="entry name" value="BRCT_dom_sf"/>
</dbReference>
<accession>A0A9D2QGS9</accession>
<feature type="domain" description="BRCT" evidence="2">
    <location>
        <begin position="192"/>
        <end position="264"/>
    </location>
</feature>
<evidence type="ECO:0000313" key="3">
    <source>
        <dbReference type="EMBL" id="HJC86305.1"/>
    </source>
</evidence>
<evidence type="ECO:0000256" key="1">
    <source>
        <dbReference type="SAM" id="MobiDB-lite"/>
    </source>
</evidence>
<evidence type="ECO:0000259" key="2">
    <source>
        <dbReference type="PROSITE" id="PS50172"/>
    </source>
</evidence>
<reference evidence="3" key="1">
    <citation type="journal article" date="2021" name="PeerJ">
        <title>Extensive microbial diversity within the chicken gut microbiome revealed by metagenomics and culture.</title>
        <authorList>
            <person name="Gilroy R."/>
            <person name="Ravi A."/>
            <person name="Getino M."/>
            <person name="Pursley I."/>
            <person name="Horton D.L."/>
            <person name="Alikhan N.F."/>
            <person name="Baker D."/>
            <person name="Gharbi K."/>
            <person name="Hall N."/>
            <person name="Watson M."/>
            <person name="Adriaenssens E.M."/>
            <person name="Foster-Nyarko E."/>
            <person name="Jarju S."/>
            <person name="Secka A."/>
            <person name="Antonio M."/>
            <person name="Oren A."/>
            <person name="Chaudhuri R.R."/>
            <person name="La Ragione R."/>
            <person name="Hildebrand F."/>
            <person name="Pallen M.J."/>
        </authorList>
    </citation>
    <scope>NUCLEOTIDE SEQUENCE</scope>
    <source>
        <strain evidence="3">ChiHjej13B12-4958</strain>
    </source>
</reference>
<dbReference type="AlphaFoldDB" id="A0A9D2QGS9"/>
<dbReference type="InterPro" id="IPR001357">
    <property type="entry name" value="BRCT_dom"/>
</dbReference>
<evidence type="ECO:0000313" key="4">
    <source>
        <dbReference type="Proteomes" id="UP000823858"/>
    </source>
</evidence>
<organism evidence="3 4">
    <name type="scientific">Candidatus Corynebacterium faecigallinarum</name>
    <dbReference type="NCBI Taxonomy" id="2838528"/>
    <lineage>
        <taxon>Bacteria</taxon>
        <taxon>Bacillati</taxon>
        <taxon>Actinomycetota</taxon>
        <taxon>Actinomycetes</taxon>
        <taxon>Mycobacteriales</taxon>
        <taxon>Corynebacteriaceae</taxon>
        <taxon>Corynebacterium</taxon>
    </lineage>
</organism>
<name>A0A9D2QGS9_9CORY</name>